<keyword evidence="3" id="KW-1185">Reference proteome</keyword>
<evidence type="ECO:0000313" key="2">
    <source>
        <dbReference type="EMBL" id="CAI0474900.1"/>
    </source>
</evidence>
<feature type="chain" id="PRO_5043336939" evidence="1">
    <location>
        <begin position="19"/>
        <end position="78"/>
    </location>
</feature>
<protein>
    <submittedName>
        <fullName evidence="2">Uncharacterized protein</fullName>
    </submittedName>
</protein>
<keyword evidence="1" id="KW-0732">Signal</keyword>
<name>A0AAV0PWC8_9ROSI</name>
<proteinExistence type="predicted"/>
<comment type="caution">
    <text evidence="2">The sequence shown here is derived from an EMBL/GenBank/DDBJ whole genome shotgun (WGS) entry which is preliminary data.</text>
</comment>
<dbReference type="Proteomes" id="UP001154282">
    <property type="component" value="Unassembled WGS sequence"/>
</dbReference>
<reference evidence="2" key="1">
    <citation type="submission" date="2022-08" db="EMBL/GenBank/DDBJ databases">
        <authorList>
            <person name="Gutierrez-Valencia J."/>
        </authorList>
    </citation>
    <scope>NUCLEOTIDE SEQUENCE</scope>
</reference>
<feature type="non-terminal residue" evidence="2">
    <location>
        <position position="1"/>
    </location>
</feature>
<feature type="signal peptide" evidence="1">
    <location>
        <begin position="1"/>
        <end position="18"/>
    </location>
</feature>
<dbReference type="EMBL" id="CAMGYJ010000009">
    <property type="protein sequence ID" value="CAI0474900.1"/>
    <property type="molecule type" value="Genomic_DNA"/>
</dbReference>
<evidence type="ECO:0000256" key="1">
    <source>
        <dbReference type="SAM" id="SignalP"/>
    </source>
</evidence>
<evidence type="ECO:0000313" key="3">
    <source>
        <dbReference type="Proteomes" id="UP001154282"/>
    </source>
</evidence>
<sequence>VPLVVLLFLLFAPLPADLQDPTIFNFHFHLFLLHTGKIGVEDVSLGRLFPVDPGIGKCRGFTGQIRHRGADEPIEGIP</sequence>
<accession>A0AAV0PWC8</accession>
<organism evidence="2 3">
    <name type="scientific">Linum tenue</name>
    <dbReference type="NCBI Taxonomy" id="586396"/>
    <lineage>
        <taxon>Eukaryota</taxon>
        <taxon>Viridiplantae</taxon>
        <taxon>Streptophyta</taxon>
        <taxon>Embryophyta</taxon>
        <taxon>Tracheophyta</taxon>
        <taxon>Spermatophyta</taxon>
        <taxon>Magnoliopsida</taxon>
        <taxon>eudicotyledons</taxon>
        <taxon>Gunneridae</taxon>
        <taxon>Pentapetalae</taxon>
        <taxon>rosids</taxon>
        <taxon>fabids</taxon>
        <taxon>Malpighiales</taxon>
        <taxon>Linaceae</taxon>
        <taxon>Linum</taxon>
    </lineage>
</organism>
<gene>
    <name evidence="2" type="ORF">LITE_LOCUS40247</name>
</gene>
<dbReference type="AlphaFoldDB" id="A0AAV0PWC8"/>